<reference evidence="3 4" key="1">
    <citation type="journal article" date="2015" name="Genome Announc.">
        <title>Complete Genome Sequencing of Stenotrophomonas acidaminiphila ZAC14D2_NAIMI4_2, a Multidrug-Resistant Strain Isolated from Sediments of a Polluted River in Mexico, Uncovers New Antibiotic Resistance Genes and a Novel Class-II Lasso Peptide Biosynthesis Gene Cluster.</title>
        <authorList>
            <person name="Vinuesa P."/>
            <person name="Ochoa-Sanchez L.E."/>
        </authorList>
    </citation>
    <scope>NUCLEOTIDE SEQUENCE [LARGE SCALE GENOMIC DNA]</scope>
    <source>
        <strain evidence="3 4">ZAC14D2_NAIMI4_2</strain>
    </source>
</reference>
<dbReference type="Gene3D" id="3.30.420.10">
    <property type="entry name" value="Ribonuclease H-like superfamily/Ribonuclease H"/>
    <property type="match status" value="1"/>
</dbReference>
<accession>A0A0S1AVV6</accession>
<organism evidence="3 4">
    <name type="scientific">Stenotrophomonas acidaminiphila</name>
    <dbReference type="NCBI Taxonomy" id="128780"/>
    <lineage>
        <taxon>Bacteria</taxon>
        <taxon>Pseudomonadati</taxon>
        <taxon>Pseudomonadota</taxon>
        <taxon>Gammaproteobacteria</taxon>
        <taxon>Lysobacterales</taxon>
        <taxon>Lysobacteraceae</taxon>
        <taxon>Stenotrophomonas</taxon>
    </lineage>
</organism>
<dbReference type="InterPro" id="IPR015378">
    <property type="entry name" value="Transposase-like_Mu_C"/>
</dbReference>
<feature type="region of interest" description="Disordered" evidence="1">
    <location>
        <begin position="34"/>
        <end position="54"/>
    </location>
</feature>
<sequence length="464" mass="53312">MTILGPKCRRANLKVPHANTVRLRVSWLSDKTKDEARDGERGRKRHRPVPGSYKEATHPNSVWQIDHTPLDLCIVDDVYRRNIGRAWLTLVIDVYSRCVVGFYLSLDKPNATSVGMALVHAILPKEGWLAAHGIDVKWPNWGKPIKVHADNDKTFRCDMVTRAAMAQKFDLEWRPVKTPHWGGHIERLLGTLNQEIHTINGTTFSNPTQRGDYKSHEEAEFTFSDSETYVTKYLCGVYHQSKHDGIGRPPIRMYESGILGDAHTLGTGLQAPIKDPMRLRLDFLPFNEVTVQAYGVTWDTITYYDPSIDHWIHARDPKTGRKRRFTVRRDPRDLSSIWFLDPDRDVYLKIPYRRMEHPSLNLWELREVRAHLRAQGKDEVDEDLVFDTYEELQRIKKNASDETKEARKRDQKKRTYEKKKAAEAAQVGAAMPASQQAPPSRPANTNGLLEDDEEISSFEVVRGG</sequence>
<evidence type="ECO:0000259" key="2">
    <source>
        <dbReference type="PROSITE" id="PS50994"/>
    </source>
</evidence>
<evidence type="ECO:0000313" key="4">
    <source>
        <dbReference type="Proteomes" id="UP000061010"/>
    </source>
</evidence>
<dbReference type="InterPro" id="IPR036397">
    <property type="entry name" value="RNaseH_sf"/>
</dbReference>
<dbReference type="GO" id="GO:0015074">
    <property type="term" value="P:DNA integration"/>
    <property type="evidence" value="ECO:0007669"/>
    <property type="project" value="InterPro"/>
</dbReference>
<dbReference type="PATRIC" id="fig|128780.6.peg.500"/>
<dbReference type="AlphaFoldDB" id="A0A0S1AVV6"/>
<dbReference type="InterPro" id="IPR001584">
    <property type="entry name" value="Integrase_cat-core"/>
</dbReference>
<dbReference type="SUPFAM" id="SSF53098">
    <property type="entry name" value="Ribonuclease H-like"/>
    <property type="match status" value="1"/>
</dbReference>
<dbReference type="PROSITE" id="PS50994">
    <property type="entry name" value="INTEGRASE"/>
    <property type="match status" value="1"/>
</dbReference>
<evidence type="ECO:0000313" key="3">
    <source>
        <dbReference type="EMBL" id="ALJ26937.1"/>
    </source>
</evidence>
<evidence type="ECO:0000256" key="1">
    <source>
        <dbReference type="SAM" id="MobiDB-lite"/>
    </source>
</evidence>
<feature type="domain" description="Integrase catalytic" evidence="2">
    <location>
        <begin position="55"/>
        <end position="258"/>
    </location>
</feature>
<dbReference type="EMBL" id="CP012900">
    <property type="protein sequence ID" value="ALJ26937.1"/>
    <property type="molecule type" value="Genomic_DNA"/>
</dbReference>
<dbReference type="Proteomes" id="UP000061010">
    <property type="component" value="Chromosome"/>
</dbReference>
<gene>
    <name evidence="3" type="primary">tnsB</name>
    <name evidence="3" type="ORF">AOT14_04920</name>
</gene>
<feature type="region of interest" description="Disordered" evidence="1">
    <location>
        <begin position="398"/>
        <end position="464"/>
    </location>
</feature>
<feature type="compositionally biased region" description="Low complexity" evidence="1">
    <location>
        <begin position="423"/>
        <end position="438"/>
    </location>
</feature>
<name>A0A0S1AVV6_9GAMM</name>
<keyword evidence="4" id="KW-1185">Reference proteome</keyword>
<feature type="compositionally biased region" description="Basic and acidic residues" evidence="1">
    <location>
        <begin position="398"/>
        <end position="408"/>
    </location>
</feature>
<proteinExistence type="predicted"/>
<dbReference type="KEGG" id="sacz:AOT14_04920"/>
<dbReference type="InterPro" id="IPR012337">
    <property type="entry name" value="RNaseH-like_sf"/>
</dbReference>
<protein>
    <submittedName>
        <fullName evidence="3">Transposon Tn7 transposition protein TnsB</fullName>
    </submittedName>
</protein>
<dbReference type="GO" id="GO:0003676">
    <property type="term" value="F:nucleic acid binding"/>
    <property type="evidence" value="ECO:0007669"/>
    <property type="project" value="InterPro"/>
</dbReference>
<dbReference type="Pfam" id="PF09299">
    <property type="entry name" value="Mu-transpos_C"/>
    <property type="match status" value="1"/>
</dbReference>